<organism evidence="3 4">
    <name type="scientific">Hephaestia caeni</name>
    <dbReference type="NCBI Taxonomy" id="645617"/>
    <lineage>
        <taxon>Bacteria</taxon>
        <taxon>Pseudomonadati</taxon>
        <taxon>Pseudomonadota</taxon>
        <taxon>Alphaproteobacteria</taxon>
        <taxon>Sphingomonadales</taxon>
        <taxon>Sphingomonadaceae</taxon>
        <taxon>Hephaestia</taxon>
    </lineage>
</organism>
<dbReference type="InterPro" id="IPR032623">
    <property type="entry name" value="FecR_N"/>
</dbReference>
<keyword evidence="4" id="KW-1185">Reference proteome</keyword>
<dbReference type="PANTHER" id="PTHR30273:SF2">
    <property type="entry name" value="PROTEIN FECR"/>
    <property type="match status" value="1"/>
</dbReference>
<feature type="domain" description="FecR N-terminal" evidence="2">
    <location>
        <begin position="9"/>
        <end position="46"/>
    </location>
</feature>
<dbReference type="EMBL" id="QXDC01000004">
    <property type="protein sequence ID" value="RIA37936.1"/>
    <property type="molecule type" value="Genomic_DNA"/>
</dbReference>
<dbReference type="Pfam" id="PF16220">
    <property type="entry name" value="DUF4880"/>
    <property type="match status" value="1"/>
</dbReference>
<name>A0A397NKE0_9SPHN</name>
<comment type="caution">
    <text evidence="3">The sequence shown here is derived from an EMBL/GenBank/DDBJ whole genome shotgun (WGS) entry which is preliminary data.</text>
</comment>
<evidence type="ECO:0000313" key="3">
    <source>
        <dbReference type="EMBL" id="RIA37936.1"/>
    </source>
</evidence>
<dbReference type="InterPro" id="IPR006860">
    <property type="entry name" value="FecR"/>
</dbReference>
<dbReference type="AlphaFoldDB" id="A0A397NKE0"/>
<evidence type="ECO:0000259" key="1">
    <source>
        <dbReference type="Pfam" id="PF04773"/>
    </source>
</evidence>
<reference evidence="3 4" key="1">
    <citation type="submission" date="2018-08" db="EMBL/GenBank/DDBJ databases">
        <title>Genomic Encyclopedia of Type Strains, Phase IV (KMG-IV): sequencing the most valuable type-strain genomes for metagenomic binning, comparative biology and taxonomic classification.</title>
        <authorList>
            <person name="Goeker M."/>
        </authorList>
    </citation>
    <scope>NUCLEOTIDE SEQUENCE [LARGE SCALE GENOMIC DNA]</scope>
    <source>
        <strain evidence="3 4">DSM 25527</strain>
    </source>
</reference>
<dbReference type="InterPro" id="IPR012373">
    <property type="entry name" value="Ferrdict_sens_TM"/>
</dbReference>
<dbReference type="GO" id="GO:0016989">
    <property type="term" value="F:sigma factor antagonist activity"/>
    <property type="evidence" value="ECO:0007669"/>
    <property type="project" value="TreeGrafter"/>
</dbReference>
<dbReference type="OrthoDB" id="9798846at2"/>
<protein>
    <submittedName>
        <fullName evidence="3">FecR family protein</fullName>
    </submittedName>
</protein>
<feature type="domain" description="FecR protein" evidence="1">
    <location>
        <begin position="117"/>
        <end position="208"/>
    </location>
</feature>
<proteinExistence type="predicted"/>
<evidence type="ECO:0000259" key="2">
    <source>
        <dbReference type="Pfam" id="PF16220"/>
    </source>
</evidence>
<sequence length="354" mass="39017">MNGFDHRDEAAASWAIKLSEGGLSKTEQAAFQRWLDDDPRNVDALSEIVGAWQTVDHYATAAPMMDLRNDALAYARGRRDEPSGVTIPPPPLWLLVAACLCLIFAGITIWRTQQPQVYATGLGERRVVMLDDDSRLSLDANTRVRVKYSRAGRQLWLEEGRARFEVAKDPLRPFSVAAAGKIVVATGTEFSVELLGRETRVILYEGHVAVLNGSAATRDTLKLFDEKRAPRADYLMLDPGNELIVHHAGTPRIDDRSTMAIERPASLDTSTDWESGQLVFDNETLAIVAQRTNRYAAKPLELANPRVAQMRISGVFRAGDTERLVEGLTATLGLQSHDNGRAIVLGPATKTDSR</sequence>
<dbReference type="RefSeq" id="WP_119037172.1">
    <property type="nucleotide sequence ID" value="NZ_QXDC01000004.1"/>
</dbReference>
<evidence type="ECO:0000313" key="4">
    <source>
        <dbReference type="Proteomes" id="UP000266568"/>
    </source>
</evidence>
<accession>A0A397NKE0</accession>
<gene>
    <name evidence="3" type="ORF">DFR49_3826</name>
</gene>
<dbReference type="Proteomes" id="UP000266568">
    <property type="component" value="Unassembled WGS sequence"/>
</dbReference>
<dbReference type="PIRSF" id="PIRSF018266">
    <property type="entry name" value="FecR"/>
    <property type="match status" value="1"/>
</dbReference>
<dbReference type="Pfam" id="PF04773">
    <property type="entry name" value="FecR"/>
    <property type="match status" value="1"/>
</dbReference>
<dbReference type="PANTHER" id="PTHR30273">
    <property type="entry name" value="PERIPLASMIC SIGNAL SENSOR AND SIGMA FACTOR ACTIVATOR FECR-RELATED"/>
    <property type="match status" value="1"/>
</dbReference>
<dbReference type="Gene3D" id="2.60.120.1440">
    <property type="match status" value="1"/>
</dbReference>
<dbReference type="Gene3D" id="3.55.50.30">
    <property type="match status" value="1"/>
</dbReference>